<dbReference type="Proteomes" id="UP000735302">
    <property type="component" value="Unassembled WGS sequence"/>
</dbReference>
<reference evidence="1 2" key="1">
    <citation type="journal article" date="2021" name="Elife">
        <title>Chloroplast acquisition without the gene transfer in kleptoplastic sea slugs, Plakobranchus ocellatus.</title>
        <authorList>
            <person name="Maeda T."/>
            <person name="Takahashi S."/>
            <person name="Yoshida T."/>
            <person name="Shimamura S."/>
            <person name="Takaki Y."/>
            <person name="Nagai Y."/>
            <person name="Toyoda A."/>
            <person name="Suzuki Y."/>
            <person name="Arimoto A."/>
            <person name="Ishii H."/>
            <person name="Satoh N."/>
            <person name="Nishiyama T."/>
            <person name="Hasebe M."/>
            <person name="Maruyama T."/>
            <person name="Minagawa J."/>
            <person name="Obokata J."/>
            <person name="Shigenobu S."/>
        </authorList>
    </citation>
    <scope>NUCLEOTIDE SEQUENCE [LARGE SCALE GENOMIC DNA]</scope>
</reference>
<proteinExistence type="predicted"/>
<keyword evidence="2" id="KW-1185">Reference proteome</keyword>
<sequence length="136" mass="15524">MKLSAALIIPITSRLVLYTVRLSLYYIYSRQYPRSRLPSPIAESFTKIIHQVERLDSPGDVAIPGHTFNNPGICGRSSKNIADVIGSPPVWSVYVGIRFRIIFLSSAVFQYDYRFFLGRTSQRGNELRRQLNSVQQ</sequence>
<evidence type="ECO:0000313" key="1">
    <source>
        <dbReference type="EMBL" id="GFO48860.1"/>
    </source>
</evidence>
<protein>
    <submittedName>
        <fullName evidence="1">Uncharacterized protein</fullName>
    </submittedName>
</protein>
<evidence type="ECO:0000313" key="2">
    <source>
        <dbReference type="Proteomes" id="UP000735302"/>
    </source>
</evidence>
<accession>A0AAV4DXX2</accession>
<organism evidence="1 2">
    <name type="scientific">Plakobranchus ocellatus</name>
    <dbReference type="NCBI Taxonomy" id="259542"/>
    <lineage>
        <taxon>Eukaryota</taxon>
        <taxon>Metazoa</taxon>
        <taxon>Spiralia</taxon>
        <taxon>Lophotrochozoa</taxon>
        <taxon>Mollusca</taxon>
        <taxon>Gastropoda</taxon>
        <taxon>Heterobranchia</taxon>
        <taxon>Euthyneura</taxon>
        <taxon>Panpulmonata</taxon>
        <taxon>Sacoglossa</taxon>
        <taxon>Placobranchoidea</taxon>
        <taxon>Plakobranchidae</taxon>
        <taxon>Plakobranchus</taxon>
    </lineage>
</organism>
<comment type="caution">
    <text evidence="1">The sequence shown here is derived from an EMBL/GenBank/DDBJ whole genome shotgun (WGS) entry which is preliminary data.</text>
</comment>
<gene>
    <name evidence="1" type="ORF">PoB_007536500</name>
</gene>
<name>A0AAV4DXX2_9GAST</name>
<dbReference type="EMBL" id="BLXT01008455">
    <property type="protein sequence ID" value="GFO48860.1"/>
    <property type="molecule type" value="Genomic_DNA"/>
</dbReference>
<dbReference type="AlphaFoldDB" id="A0AAV4DXX2"/>